<dbReference type="Proteomes" id="UP001652623">
    <property type="component" value="Chromosome 10"/>
</dbReference>
<evidence type="ECO:0000259" key="6">
    <source>
        <dbReference type="PROSITE" id="PS51471"/>
    </source>
</evidence>
<dbReference type="Pfam" id="PF03171">
    <property type="entry name" value="2OG-FeII_Oxy"/>
    <property type="match status" value="1"/>
</dbReference>
<dbReference type="InParanoid" id="A0A6P3ZBW2"/>
<dbReference type="SUPFAM" id="SSF51197">
    <property type="entry name" value="Clavaminate synthase-like"/>
    <property type="match status" value="1"/>
</dbReference>
<sequence>MAPTSSVLVQPVVSDRAATQPPIITSAKTLAESATLTSLPSDYSFTEDPYQPADPNDPQYTVPTIDFSLLTSSSPGHRSKIIQDLRKVCQEWGCFTVINHGVPESLMQAMVDAYFKFFNLTEEEKSNIETNHGADRAQMKYGTSYNVGSEKVRLWRDFIKMRVHPDFHTLNKPEGFSEVAMEYSKKTREVAAELIKAISESLGLDENYIHKALNLDRGVQFLLTNYYPPCPQPELAMGLSHHTDQCLITILADNDVSGLQVEHNGKWVSVTSVPKAFFVILADQMQILTNGKYKSVMHQARVNKEEERISIASLHGPSFDTLVSPSPELIEREGGAPIYRAINYREYVDLQQRCRMNLKAALDEIRI</sequence>
<dbReference type="Gene3D" id="2.60.120.330">
    <property type="entry name" value="B-lactam Antibiotic, Isopenicillin N Synthase, Chain"/>
    <property type="match status" value="1"/>
</dbReference>
<dbReference type="GeneID" id="107411892"/>
<evidence type="ECO:0000256" key="3">
    <source>
        <dbReference type="ARBA" id="ARBA00022896"/>
    </source>
</evidence>
<name>A0A6P3ZBW2_ZIZJJ</name>
<dbReference type="InterPro" id="IPR050295">
    <property type="entry name" value="Plant_2OG-oxidoreductases"/>
</dbReference>
<evidence type="ECO:0000313" key="7">
    <source>
        <dbReference type="Proteomes" id="UP001652623"/>
    </source>
</evidence>
<dbReference type="InterPro" id="IPR026992">
    <property type="entry name" value="DIOX_N"/>
</dbReference>
<dbReference type="RefSeq" id="XP_015875048.1">
    <property type="nucleotide sequence ID" value="XM_016019562.4"/>
</dbReference>
<dbReference type="PANTHER" id="PTHR47991">
    <property type="entry name" value="OXOGLUTARATE/IRON-DEPENDENT DIOXYGENASE"/>
    <property type="match status" value="1"/>
</dbReference>
<keyword evidence="5" id="KW-0560">Oxidoreductase</keyword>
<dbReference type="Pfam" id="PF14226">
    <property type="entry name" value="DIOX_N"/>
    <property type="match status" value="1"/>
</dbReference>
<keyword evidence="4 5" id="KW-0408">Iron</keyword>
<dbReference type="InterPro" id="IPR005123">
    <property type="entry name" value="Oxoglu/Fe-dep_dioxygenase_dom"/>
</dbReference>
<comment type="similarity">
    <text evidence="1 5">Belongs to the iron/ascorbate-dependent oxidoreductase family.</text>
</comment>
<evidence type="ECO:0000256" key="2">
    <source>
        <dbReference type="ARBA" id="ARBA00022723"/>
    </source>
</evidence>
<accession>A0A6P3ZBW2</accession>
<protein>
    <submittedName>
        <fullName evidence="8">2-oxoglutarate-dependent dioxygenase 19</fullName>
    </submittedName>
</protein>
<evidence type="ECO:0000256" key="1">
    <source>
        <dbReference type="ARBA" id="ARBA00008056"/>
    </source>
</evidence>
<proteinExistence type="inferred from homology"/>
<dbReference type="PROSITE" id="PS51471">
    <property type="entry name" value="FE2OG_OXY"/>
    <property type="match status" value="1"/>
</dbReference>
<dbReference type="InterPro" id="IPR027443">
    <property type="entry name" value="IPNS-like_sf"/>
</dbReference>
<keyword evidence="7" id="KW-1185">Reference proteome</keyword>
<evidence type="ECO:0000313" key="8">
    <source>
        <dbReference type="RefSeq" id="XP_015875048.1"/>
    </source>
</evidence>
<dbReference type="InterPro" id="IPR044861">
    <property type="entry name" value="IPNS-like_FE2OG_OXY"/>
</dbReference>
<reference evidence="8" key="1">
    <citation type="submission" date="2025-08" db="UniProtKB">
        <authorList>
            <consortium name="RefSeq"/>
        </authorList>
    </citation>
    <scope>IDENTIFICATION</scope>
    <source>
        <tissue evidence="8">Seedling</tissue>
    </source>
</reference>
<keyword evidence="8" id="KW-0223">Dioxygenase</keyword>
<dbReference type="GO" id="GO:0016491">
    <property type="term" value="F:oxidoreductase activity"/>
    <property type="evidence" value="ECO:0007669"/>
    <property type="project" value="UniProtKB-KW"/>
</dbReference>
<organism evidence="7 8">
    <name type="scientific">Ziziphus jujuba</name>
    <name type="common">Chinese jujube</name>
    <name type="synonym">Ziziphus sativa</name>
    <dbReference type="NCBI Taxonomy" id="326968"/>
    <lineage>
        <taxon>Eukaryota</taxon>
        <taxon>Viridiplantae</taxon>
        <taxon>Streptophyta</taxon>
        <taxon>Embryophyta</taxon>
        <taxon>Tracheophyta</taxon>
        <taxon>Spermatophyta</taxon>
        <taxon>Magnoliopsida</taxon>
        <taxon>eudicotyledons</taxon>
        <taxon>Gunneridae</taxon>
        <taxon>Pentapetalae</taxon>
        <taxon>rosids</taxon>
        <taxon>fabids</taxon>
        <taxon>Rosales</taxon>
        <taxon>Rhamnaceae</taxon>
        <taxon>Paliureae</taxon>
        <taxon>Ziziphus</taxon>
    </lineage>
</organism>
<dbReference type="AlphaFoldDB" id="A0A6P3ZBW2"/>
<feature type="domain" description="Fe2OG dioxygenase" evidence="6">
    <location>
        <begin position="218"/>
        <end position="317"/>
    </location>
</feature>
<dbReference type="KEGG" id="zju:107411892"/>
<keyword evidence="2 5" id="KW-0479">Metal-binding</keyword>
<gene>
    <name evidence="8" type="primary">LOC107411892</name>
</gene>
<dbReference type="GO" id="GO:0031418">
    <property type="term" value="F:L-ascorbic acid binding"/>
    <property type="evidence" value="ECO:0007669"/>
    <property type="project" value="UniProtKB-KW"/>
</dbReference>
<keyword evidence="3" id="KW-0847">Vitamin C</keyword>
<evidence type="ECO:0000256" key="5">
    <source>
        <dbReference type="RuleBase" id="RU003682"/>
    </source>
</evidence>
<dbReference type="GO" id="GO:0046872">
    <property type="term" value="F:metal ion binding"/>
    <property type="evidence" value="ECO:0007669"/>
    <property type="project" value="UniProtKB-KW"/>
</dbReference>
<evidence type="ECO:0000256" key="4">
    <source>
        <dbReference type="ARBA" id="ARBA00023004"/>
    </source>
</evidence>